<feature type="repeat" description="ANK" evidence="3">
    <location>
        <begin position="104"/>
        <end position="136"/>
    </location>
</feature>
<feature type="compositionally biased region" description="Basic and acidic residues" evidence="5">
    <location>
        <begin position="442"/>
        <end position="452"/>
    </location>
</feature>
<dbReference type="EMBL" id="CAUYUE010000017">
    <property type="protein sequence ID" value="CAK0787416.1"/>
    <property type="molecule type" value="Genomic_DNA"/>
</dbReference>
<evidence type="ECO:0000313" key="8">
    <source>
        <dbReference type="Proteomes" id="UP001314263"/>
    </source>
</evidence>
<dbReference type="Gene3D" id="3.30.40.10">
    <property type="entry name" value="Zinc/RING finger domain, C3HC4 (zinc finger)"/>
    <property type="match status" value="1"/>
</dbReference>
<dbReference type="InterPro" id="IPR036770">
    <property type="entry name" value="Ankyrin_rpt-contain_sf"/>
</dbReference>
<feature type="repeat" description="ANK" evidence="3">
    <location>
        <begin position="71"/>
        <end position="103"/>
    </location>
</feature>
<feature type="repeat" description="ANK" evidence="3">
    <location>
        <begin position="38"/>
        <end position="70"/>
    </location>
</feature>
<feature type="coiled-coil region" evidence="4">
    <location>
        <begin position="515"/>
        <end position="542"/>
    </location>
</feature>
<dbReference type="PROSITE" id="PS51698">
    <property type="entry name" value="U_BOX"/>
    <property type="match status" value="1"/>
</dbReference>
<dbReference type="SMART" id="SM00248">
    <property type="entry name" value="ANK"/>
    <property type="match status" value="7"/>
</dbReference>
<feature type="repeat" description="ANK" evidence="3">
    <location>
        <begin position="137"/>
        <end position="169"/>
    </location>
</feature>
<dbReference type="Gene3D" id="1.25.40.20">
    <property type="entry name" value="Ankyrin repeat-containing domain"/>
    <property type="match status" value="3"/>
</dbReference>
<dbReference type="Pfam" id="PF12796">
    <property type="entry name" value="Ank_2"/>
    <property type="match status" value="2"/>
</dbReference>
<feature type="region of interest" description="Disordered" evidence="5">
    <location>
        <begin position="230"/>
        <end position="284"/>
    </location>
</feature>
<dbReference type="SUPFAM" id="SSF48403">
    <property type="entry name" value="Ankyrin repeat"/>
    <property type="match status" value="1"/>
</dbReference>
<comment type="caution">
    <text evidence="7">The sequence shown here is derived from an EMBL/GenBank/DDBJ whole genome shotgun (WGS) entry which is preliminary data.</text>
</comment>
<feature type="region of interest" description="Disordered" evidence="5">
    <location>
        <begin position="347"/>
        <end position="379"/>
    </location>
</feature>
<feature type="region of interest" description="Disordered" evidence="5">
    <location>
        <begin position="393"/>
        <end position="485"/>
    </location>
</feature>
<keyword evidence="8" id="KW-1185">Reference proteome</keyword>
<evidence type="ECO:0000256" key="5">
    <source>
        <dbReference type="SAM" id="MobiDB-lite"/>
    </source>
</evidence>
<keyword evidence="4" id="KW-0175">Coiled coil</keyword>
<dbReference type="PRINTS" id="PR01415">
    <property type="entry name" value="ANKYRIN"/>
</dbReference>
<dbReference type="Pfam" id="PF13637">
    <property type="entry name" value="Ank_4"/>
    <property type="match status" value="1"/>
</dbReference>
<dbReference type="GO" id="GO:0004842">
    <property type="term" value="F:ubiquitin-protein transferase activity"/>
    <property type="evidence" value="ECO:0007669"/>
    <property type="project" value="InterPro"/>
</dbReference>
<protein>
    <recommendedName>
        <fullName evidence="6">U-box domain-containing protein</fullName>
    </recommendedName>
</protein>
<sequence length="629" mass="67482">MGQGQSHNLFEAAASGELERAKYFIEHDKTDVNATDKDGWTPLHFAAYGGSVQVARELLALGARPRTADKGGRTPLHLAALQGHMQLVKLLENSGANINAADEHGMTPLHKAAVQGHADTVAELLAHGAHIDAKLTDGSTALHLAAWKNKIDVVKVLVNTGANYRAVKSDGQTALHEAAEAGQKEAVEYLLSLGANTQAQDEDGATPAVLASKAGHREIADLIAAGGSAAARHQFPTQAPPRGGYKAPTAATPSAPPMPSAPGVPDYSSSARPGQAAAAPGTDKDFWNRALKTPLGDDSKPASGGKGAYPELYRGEDRTSTVQAAYANQAAPAGVVNVHGGSDWWQSHLGQDLSSDFPTKPQPQSIPEQAKQAQKHPRKEFEENVLKNAQGLWRMLQGKPADEAEERRQRAERERQENLKTDDEWGTGGASDWAGRKAAVPRNEKYDIKPYEPEDDDEYRTPAEQAAREPGAKAGAARSGGATAQVRRRLAELELDMDRQQGWVRGGSKAEAKSHNAQKERMHAQEAEISALRRQLEGMQAAASRSRAGGAGRRQYDGSVPAEYICPITQEVMEEPVLAADGYSYERSAILQWLQLGHTTSPMTSVPLEHPGLTSNRALRAAIQQWKSI</sequence>
<accession>A0AAV1ILB2</accession>
<dbReference type="InterPro" id="IPR002110">
    <property type="entry name" value="Ankyrin_rpt"/>
</dbReference>
<evidence type="ECO:0000256" key="3">
    <source>
        <dbReference type="PROSITE-ProRule" id="PRU00023"/>
    </source>
</evidence>
<dbReference type="InterPro" id="IPR013083">
    <property type="entry name" value="Znf_RING/FYVE/PHD"/>
</dbReference>
<dbReference type="SUPFAM" id="SSF57850">
    <property type="entry name" value="RING/U-box"/>
    <property type="match status" value="1"/>
</dbReference>
<keyword evidence="2 3" id="KW-0040">ANK repeat</keyword>
<evidence type="ECO:0000256" key="4">
    <source>
        <dbReference type="SAM" id="Coils"/>
    </source>
</evidence>
<feature type="repeat" description="ANK" evidence="3">
    <location>
        <begin position="170"/>
        <end position="202"/>
    </location>
</feature>
<dbReference type="PROSITE" id="PS50297">
    <property type="entry name" value="ANK_REP_REGION"/>
    <property type="match status" value="5"/>
</dbReference>
<feature type="compositionally biased region" description="Low complexity" evidence="5">
    <location>
        <begin position="472"/>
        <end position="484"/>
    </location>
</feature>
<dbReference type="Proteomes" id="UP001314263">
    <property type="component" value="Unassembled WGS sequence"/>
</dbReference>
<dbReference type="InterPro" id="IPR051637">
    <property type="entry name" value="Ank_repeat_dom-contain_49"/>
</dbReference>
<dbReference type="PANTHER" id="PTHR24180">
    <property type="entry name" value="CYCLIN-DEPENDENT KINASE INHIBITOR 2C-RELATED"/>
    <property type="match status" value="1"/>
</dbReference>
<gene>
    <name evidence="7" type="ORF">CVIRNUC_010636</name>
</gene>
<evidence type="ECO:0000259" key="6">
    <source>
        <dbReference type="PROSITE" id="PS51698"/>
    </source>
</evidence>
<dbReference type="PANTHER" id="PTHR24180:SF45">
    <property type="entry name" value="POLY [ADP-RIBOSE] POLYMERASE TANKYRASE"/>
    <property type="match status" value="1"/>
</dbReference>
<dbReference type="SMART" id="SM00504">
    <property type="entry name" value="Ubox"/>
    <property type="match status" value="1"/>
</dbReference>
<dbReference type="InterPro" id="IPR003613">
    <property type="entry name" value="Ubox_domain"/>
</dbReference>
<feature type="domain" description="U-box" evidence="6">
    <location>
        <begin position="559"/>
        <end position="629"/>
    </location>
</feature>
<evidence type="ECO:0000256" key="1">
    <source>
        <dbReference type="ARBA" id="ARBA00022737"/>
    </source>
</evidence>
<dbReference type="GO" id="GO:0016567">
    <property type="term" value="P:protein ubiquitination"/>
    <property type="evidence" value="ECO:0007669"/>
    <property type="project" value="InterPro"/>
</dbReference>
<reference evidence="7 8" key="1">
    <citation type="submission" date="2023-10" db="EMBL/GenBank/DDBJ databases">
        <authorList>
            <person name="Maclean D."/>
            <person name="Macfadyen A."/>
        </authorList>
    </citation>
    <scope>NUCLEOTIDE SEQUENCE [LARGE SCALE GENOMIC DNA]</scope>
</reference>
<dbReference type="PROSITE" id="PS50088">
    <property type="entry name" value="ANK_REPEAT"/>
    <property type="match status" value="5"/>
</dbReference>
<organism evidence="7 8">
    <name type="scientific">Coccomyxa viridis</name>
    <dbReference type="NCBI Taxonomy" id="1274662"/>
    <lineage>
        <taxon>Eukaryota</taxon>
        <taxon>Viridiplantae</taxon>
        <taxon>Chlorophyta</taxon>
        <taxon>core chlorophytes</taxon>
        <taxon>Trebouxiophyceae</taxon>
        <taxon>Trebouxiophyceae incertae sedis</taxon>
        <taxon>Coccomyxaceae</taxon>
        <taxon>Coccomyxa</taxon>
    </lineage>
</organism>
<proteinExistence type="predicted"/>
<feature type="compositionally biased region" description="Polar residues" evidence="5">
    <location>
        <begin position="347"/>
        <end position="367"/>
    </location>
</feature>
<dbReference type="CDD" id="cd16655">
    <property type="entry name" value="RING-Ubox_WDSUB1-like"/>
    <property type="match status" value="1"/>
</dbReference>
<dbReference type="AlphaFoldDB" id="A0AAV1ILB2"/>
<evidence type="ECO:0000313" key="7">
    <source>
        <dbReference type="EMBL" id="CAK0787416.1"/>
    </source>
</evidence>
<feature type="compositionally biased region" description="Basic and acidic residues" evidence="5">
    <location>
        <begin position="400"/>
        <end position="423"/>
    </location>
</feature>
<dbReference type="Pfam" id="PF04564">
    <property type="entry name" value="U-box"/>
    <property type="match status" value="1"/>
</dbReference>
<keyword evidence="1" id="KW-0677">Repeat</keyword>
<evidence type="ECO:0000256" key="2">
    <source>
        <dbReference type="ARBA" id="ARBA00023043"/>
    </source>
</evidence>
<name>A0AAV1ILB2_9CHLO</name>